<dbReference type="EMBL" id="JAIWYP010000006">
    <property type="protein sequence ID" value="KAH3804503.1"/>
    <property type="molecule type" value="Genomic_DNA"/>
</dbReference>
<gene>
    <name evidence="1" type="ORF">DPMN_132790</name>
</gene>
<accession>A0A9D4FT40</accession>
<keyword evidence="2" id="KW-1185">Reference proteome</keyword>
<protein>
    <submittedName>
        <fullName evidence="1">Uncharacterized protein</fullName>
    </submittedName>
</protein>
<comment type="caution">
    <text evidence="1">The sequence shown here is derived from an EMBL/GenBank/DDBJ whole genome shotgun (WGS) entry which is preliminary data.</text>
</comment>
<evidence type="ECO:0000313" key="1">
    <source>
        <dbReference type="EMBL" id="KAH3804503.1"/>
    </source>
</evidence>
<evidence type="ECO:0000313" key="2">
    <source>
        <dbReference type="Proteomes" id="UP000828390"/>
    </source>
</evidence>
<dbReference type="Proteomes" id="UP000828390">
    <property type="component" value="Unassembled WGS sequence"/>
</dbReference>
<dbReference type="AlphaFoldDB" id="A0A9D4FT40"/>
<proteinExistence type="predicted"/>
<reference evidence="1" key="1">
    <citation type="journal article" date="2019" name="bioRxiv">
        <title>The Genome of the Zebra Mussel, Dreissena polymorpha: A Resource for Invasive Species Research.</title>
        <authorList>
            <person name="McCartney M.A."/>
            <person name="Auch B."/>
            <person name="Kono T."/>
            <person name="Mallez S."/>
            <person name="Zhang Y."/>
            <person name="Obille A."/>
            <person name="Becker A."/>
            <person name="Abrahante J.E."/>
            <person name="Garbe J."/>
            <person name="Badalamenti J.P."/>
            <person name="Herman A."/>
            <person name="Mangelson H."/>
            <person name="Liachko I."/>
            <person name="Sullivan S."/>
            <person name="Sone E.D."/>
            <person name="Koren S."/>
            <person name="Silverstein K.A.T."/>
            <person name="Beckman K.B."/>
            <person name="Gohl D.M."/>
        </authorList>
    </citation>
    <scope>NUCLEOTIDE SEQUENCE</scope>
    <source>
        <strain evidence="1">Duluth1</strain>
        <tissue evidence="1">Whole animal</tissue>
    </source>
</reference>
<name>A0A9D4FT40_DREPO</name>
<sequence>MVFPTSFEGTVTQYKWPLRRRYILASFGAEYGQNSVSTTLVTCSCNHCFFPLVLEVFTSSGTRDPKSVLESAPHLSQANSITRALKRCKIINKQ</sequence>
<organism evidence="1 2">
    <name type="scientific">Dreissena polymorpha</name>
    <name type="common">Zebra mussel</name>
    <name type="synonym">Mytilus polymorpha</name>
    <dbReference type="NCBI Taxonomy" id="45954"/>
    <lineage>
        <taxon>Eukaryota</taxon>
        <taxon>Metazoa</taxon>
        <taxon>Spiralia</taxon>
        <taxon>Lophotrochozoa</taxon>
        <taxon>Mollusca</taxon>
        <taxon>Bivalvia</taxon>
        <taxon>Autobranchia</taxon>
        <taxon>Heteroconchia</taxon>
        <taxon>Euheterodonta</taxon>
        <taxon>Imparidentia</taxon>
        <taxon>Neoheterodontei</taxon>
        <taxon>Myida</taxon>
        <taxon>Dreissenoidea</taxon>
        <taxon>Dreissenidae</taxon>
        <taxon>Dreissena</taxon>
    </lineage>
</organism>
<reference evidence="1" key="2">
    <citation type="submission" date="2020-11" db="EMBL/GenBank/DDBJ databases">
        <authorList>
            <person name="McCartney M.A."/>
            <person name="Auch B."/>
            <person name="Kono T."/>
            <person name="Mallez S."/>
            <person name="Becker A."/>
            <person name="Gohl D.M."/>
            <person name="Silverstein K.A.T."/>
            <person name="Koren S."/>
            <person name="Bechman K.B."/>
            <person name="Herman A."/>
            <person name="Abrahante J.E."/>
            <person name="Garbe J."/>
        </authorList>
    </citation>
    <scope>NUCLEOTIDE SEQUENCE</scope>
    <source>
        <strain evidence="1">Duluth1</strain>
        <tissue evidence="1">Whole animal</tissue>
    </source>
</reference>